<evidence type="ECO:0000256" key="1">
    <source>
        <dbReference type="ARBA" id="ARBA00009424"/>
    </source>
</evidence>
<dbReference type="InterPro" id="IPR000657">
    <property type="entry name" value="Gemini_AL3"/>
</dbReference>
<accession>A0A0K0YAW3</accession>
<evidence type="ECO:0000256" key="3">
    <source>
        <dbReference type="ARBA" id="ARBA00025603"/>
    </source>
</evidence>
<protein>
    <recommendedName>
        <fullName evidence="5">Replication enhancer</fullName>
        <shortName evidence="5">REn</shortName>
    </recommendedName>
</protein>
<evidence type="ECO:0000256" key="2">
    <source>
        <dbReference type="ARBA" id="ARBA00022581"/>
    </source>
</evidence>
<sequence>MDSRTGENITAAQQANGVYIWDVTNPLSFKIVHHDNALLGSNLKKTQIRIMFNHQLKKALGMHKCFLDLTIYHQWIHSSGRILLTFKNMLLRFLNKLGVISIQTVLTGCRNVLCDQLKVAKDDVTLSHDIKYNIY</sequence>
<name>A0A0K0YAW3_9GEMI</name>
<dbReference type="Pfam" id="PF01407">
    <property type="entry name" value="Gemini_AL3"/>
    <property type="match status" value="1"/>
</dbReference>
<comment type="similarity">
    <text evidence="1 5">Belongs to the geminiviridae replication enhancer protein family.</text>
</comment>
<comment type="function">
    <text evidence="3">Increases viral DNA accumulation. Enhances infectivity and symptom expression.</text>
</comment>
<evidence type="ECO:0000313" key="6">
    <source>
        <dbReference type="EMBL" id="AKS48119.1"/>
    </source>
</evidence>
<keyword evidence="2 5" id="KW-0945">Host-virus interaction</keyword>
<comment type="subunit">
    <text evidence="4 5">Homooligomer. Interacts with the replication-associated protein (REP). Interacts with host proliferating cell nuclear antigen (PCNA). Interacts with host retinoblastoma-related protein 1 (RBR1), and may thereby deregulate the host cell cycle. Oligomerization and interaction with PCNA are necessary for optimal replication enhancement.</text>
</comment>
<evidence type="ECO:0000256" key="4">
    <source>
        <dbReference type="ARBA" id="ARBA00025955"/>
    </source>
</evidence>
<dbReference type="EMBL" id="KP752090">
    <property type="protein sequence ID" value="AKS48119.1"/>
    <property type="molecule type" value="Genomic_DNA"/>
</dbReference>
<reference evidence="6" key="1">
    <citation type="journal article" date="2015" name="Plant Dis.">
        <title>Dwarf Mosaic Disease of French Bean in India Caused by Rhynchosia yellow mosaic virus in Association With a Betasatellite.</title>
        <authorList>
            <person name="Bhatt B.S."/>
            <person name="Rathmore S."/>
            <person name="Singh A.K."/>
        </authorList>
    </citation>
    <scope>NUCLEOTIDE SEQUENCE</scope>
</reference>
<evidence type="ECO:0000256" key="5">
    <source>
        <dbReference type="RuleBase" id="RU363029"/>
    </source>
</evidence>
<gene>
    <name evidence="6" type="primary">AC3</name>
</gene>
<proteinExistence type="inferred from homology"/>
<dbReference type="PRINTS" id="PR00231">
    <property type="entry name" value="GEMCOATAL3"/>
</dbReference>
<organism evidence="6">
    <name type="scientific">Rhynchosia yellow mosaic virus</name>
    <dbReference type="NCBI Taxonomy" id="529680"/>
    <lineage>
        <taxon>Viruses</taxon>
        <taxon>Monodnaviria</taxon>
        <taxon>Shotokuvirae</taxon>
        <taxon>Cressdnaviricota</taxon>
        <taxon>Repensiviricetes</taxon>
        <taxon>Geplafuvirales</taxon>
        <taxon>Geminiviridae</taxon>
        <taxon>Begomovirus</taxon>
        <taxon>Begomovirus rhynchosiaflavi</taxon>
    </lineage>
</organism>
<dbReference type="GO" id="GO:0016032">
    <property type="term" value="P:viral process"/>
    <property type="evidence" value="ECO:0007669"/>
    <property type="project" value="InterPro"/>
</dbReference>